<dbReference type="PANTHER" id="PTHR45639">
    <property type="entry name" value="HSC70CB, ISOFORM G-RELATED"/>
    <property type="match status" value="1"/>
</dbReference>
<dbReference type="Proteomes" id="UP000249324">
    <property type="component" value="Unassembled WGS sequence"/>
</dbReference>
<dbReference type="PROSITE" id="PS01036">
    <property type="entry name" value="HSP70_3"/>
    <property type="match status" value="1"/>
</dbReference>
<dbReference type="PRINTS" id="PR00301">
    <property type="entry name" value="HEATSHOCK70"/>
</dbReference>
<gene>
    <name evidence="10" type="ORF">DIU77_010515</name>
</gene>
<evidence type="ECO:0000256" key="1">
    <source>
        <dbReference type="ARBA" id="ARBA00004319"/>
    </source>
</evidence>
<dbReference type="AlphaFoldDB" id="A0ABD6FF64"/>
<keyword evidence="9" id="KW-0812">Transmembrane</keyword>
<evidence type="ECO:0000256" key="2">
    <source>
        <dbReference type="ARBA" id="ARBA00007381"/>
    </source>
</evidence>
<feature type="region of interest" description="Disordered" evidence="8">
    <location>
        <begin position="371"/>
        <end position="464"/>
    </location>
</feature>
<name>A0ABD6FF64_9PSEU</name>
<dbReference type="PANTHER" id="PTHR45639:SF3">
    <property type="entry name" value="HYPOXIA UP-REGULATED PROTEIN 1"/>
    <property type="match status" value="1"/>
</dbReference>
<evidence type="ECO:0000256" key="4">
    <source>
        <dbReference type="ARBA" id="ARBA00022741"/>
    </source>
</evidence>
<comment type="caution">
    <text evidence="10">The sequence shown here is derived from an EMBL/GenBank/DDBJ whole genome shotgun (WGS) entry which is preliminary data.</text>
</comment>
<sequence length="672" mass="71279">MSLRVAVDFGTSSTCVVASLYGREPQVVMIDGHPLLPSSVFCAEDGTLFVGREAERQAAVDPARYEPNPKRRIDEGELLLGTTVVPVLDAIRAVLERAVSEARRLGGGADVDLLVLTHPADWGVLRTRVLRQAAAGLGNEITLLPEPVAAALFHAATFTPSPNDRTVEFSDSAGDVLAVLDMGAGTVDVSVVKKESGPGSQAGYRVLATKGDPSFGGADIDQALLEFIGGQVAHTDPEAWRALMEARTLGDRRRRRVLRQDVRGAKETLSRHAYTDVPMPPPFADAHVTREDLERLIAGPLGRAVEMTAMAIDEAGLRPKQLTGVFLVGGTSRIPMVARLIHERLGIVPITWDQPETVVARGAMLTVLSAKAEPARSRQTITQPTSAAHADATVPATTPVPPGHGSAAAPTLPATAPATPTTPSGGFAQPATGPRPAVSGGHRPPVSSGSGQPPASPSGAAQPAAARSYAPVSVAGYSARVSAGSDGGKDGVRKKALIGAGVLALVAVVVAGVVLLMQPKDDDQGEAEENRISAFGYSFTYPENWTQTDTVQEDKQVAIRPEGEEDGPNFVSVQRFDIGYDYEDNRDRFITELQNRLEETGRNIKRFKPDDVFAGRPVITYIETSGDTATVWLVIAKDDKQLSIGCQWGGDAREKVESACEQVVRTIRFTGE</sequence>
<dbReference type="Pfam" id="PF00012">
    <property type="entry name" value="HSP70"/>
    <property type="match status" value="1"/>
</dbReference>
<evidence type="ECO:0000313" key="10">
    <source>
        <dbReference type="EMBL" id="MFO7192661.1"/>
    </source>
</evidence>
<organism evidence="10 11">
    <name type="scientific">Thermocrispum agreste</name>
    <dbReference type="NCBI Taxonomy" id="37925"/>
    <lineage>
        <taxon>Bacteria</taxon>
        <taxon>Bacillati</taxon>
        <taxon>Actinomycetota</taxon>
        <taxon>Actinomycetes</taxon>
        <taxon>Pseudonocardiales</taxon>
        <taxon>Pseudonocardiaceae</taxon>
        <taxon>Thermocrispum</taxon>
    </lineage>
</organism>
<keyword evidence="9" id="KW-0472">Membrane</keyword>
<protein>
    <submittedName>
        <fullName evidence="10">Type VII secretion-associated protein</fullName>
    </submittedName>
</protein>
<evidence type="ECO:0000313" key="11">
    <source>
        <dbReference type="Proteomes" id="UP000249324"/>
    </source>
</evidence>
<reference evidence="10 11" key="1">
    <citation type="journal article" date="2021" name="BMC Genomics">
        <title>Genome-resolved metagenome and metatranscriptome analyses of thermophilic composting reveal key bacterial players and their metabolic interactions.</title>
        <authorList>
            <person name="Braga L.P.P."/>
            <person name="Pereira R.V."/>
            <person name="Martins L.F."/>
            <person name="Moura L.M.S."/>
            <person name="Sanchez F.B."/>
            <person name="Patane J.S.L."/>
            <person name="da Silva A.M."/>
            <person name="Setubal J.C."/>
        </authorList>
    </citation>
    <scope>NUCLEOTIDE SEQUENCE [LARGE SCALE GENOMIC DNA]</scope>
    <source>
        <strain evidence="10">ZC4RG45</strain>
    </source>
</reference>
<evidence type="ECO:0000256" key="6">
    <source>
        <dbReference type="ARBA" id="ARBA00023016"/>
    </source>
</evidence>
<evidence type="ECO:0000256" key="8">
    <source>
        <dbReference type="SAM" id="MobiDB-lite"/>
    </source>
</evidence>
<dbReference type="Gene3D" id="3.90.640.10">
    <property type="entry name" value="Actin, Chain A, domain 4"/>
    <property type="match status" value="1"/>
</dbReference>
<dbReference type="SUPFAM" id="SSF53067">
    <property type="entry name" value="Actin-like ATPase domain"/>
    <property type="match status" value="2"/>
</dbReference>
<dbReference type="InterPro" id="IPR023840">
    <property type="entry name" value="T7SS_Rv3446c"/>
</dbReference>
<evidence type="ECO:0000256" key="9">
    <source>
        <dbReference type="SAM" id="Phobius"/>
    </source>
</evidence>
<dbReference type="EMBL" id="QGUI02000118">
    <property type="protein sequence ID" value="MFO7192661.1"/>
    <property type="molecule type" value="Genomic_DNA"/>
</dbReference>
<feature type="compositionally biased region" description="Low complexity" evidence="8">
    <location>
        <begin position="443"/>
        <end position="464"/>
    </location>
</feature>
<dbReference type="NCBIfam" id="TIGR03931">
    <property type="entry name" value="T7SS_Rv3446c"/>
    <property type="match status" value="1"/>
</dbReference>
<feature type="compositionally biased region" description="Low complexity" evidence="8">
    <location>
        <begin position="385"/>
        <end position="397"/>
    </location>
</feature>
<keyword evidence="3" id="KW-0732">Signal</keyword>
<keyword evidence="4" id="KW-0547">Nucleotide-binding</keyword>
<feature type="transmembrane region" description="Helical" evidence="9">
    <location>
        <begin position="496"/>
        <end position="517"/>
    </location>
</feature>
<keyword evidence="7" id="KW-0143">Chaperone</keyword>
<evidence type="ECO:0000256" key="7">
    <source>
        <dbReference type="ARBA" id="ARBA00023186"/>
    </source>
</evidence>
<accession>A0ABD6FF64</accession>
<dbReference type="GO" id="GO:0005524">
    <property type="term" value="F:ATP binding"/>
    <property type="evidence" value="ECO:0007669"/>
    <property type="project" value="UniProtKB-KW"/>
</dbReference>
<keyword evidence="6" id="KW-0346">Stress response</keyword>
<dbReference type="InterPro" id="IPR043129">
    <property type="entry name" value="ATPase_NBD"/>
</dbReference>
<evidence type="ECO:0000256" key="3">
    <source>
        <dbReference type="ARBA" id="ARBA00022729"/>
    </source>
</evidence>
<proteinExistence type="inferred from homology"/>
<dbReference type="InterPro" id="IPR018181">
    <property type="entry name" value="Heat_shock_70_CS"/>
</dbReference>
<evidence type="ECO:0000256" key="5">
    <source>
        <dbReference type="ARBA" id="ARBA00022840"/>
    </source>
</evidence>
<dbReference type="InterPro" id="IPR013126">
    <property type="entry name" value="Hsp_70_fam"/>
</dbReference>
<comment type="subcellular location">
    <subcellularLocation>
        <location evidence="1">Endoplasmic reticulum lumen</location>
    </subcellularLocation>
</comment>
<comment type="similarity">
    <text evidence="2">Belongs to the heat shock protein 70 family.</text>
</comment>
<keyword evidence="5" id="KW-0067">ATP-binding</keyword>
<feature type="compositionally biased region" description="Low complexity" evidence="8">
    <location>
        <begin position="407"/>
        <end position="423"/>
    </location>
</feature>
<keyword evidence="9" id="KW-1133">Transmembrane helix</keyword>
<dbReference type="Gene3D" id="3.30.420.40">
    <property type="match status" value="2"/>
</dbReference>